<proteinExistence type="predicted"/>
<accession>M2TRX8</accession>
<reference evidence="1 2" key="1">
    <citation type="journal article" date="2013" name="Genome Announc.">
        <title>Draft Genome Sequence of Strain JLT2015T, Belonging to the Family Sphingomonadaceae of the Alphaproteobacteria.</title>
        <authorList>
            <person name="Tang K."/>
            <person name="Liu K."/>
            <person name="Li S."/>
            <person name="Jiao N."/>
        </authorList>
    </citation>
    <scope>NUCLEOTIDE SEQUENCE [LARGE SCALE GENOMIC DNA]</scope>
    <source>
        <strain evidence="1 2">JLT2015</strain>
    </source>
</reference>
<dbReference type="EMBL" id="AMRV01000001">
    <property type="protein sequence ID" value="EMD84551.1"/>
    <property type="molecule type" value="Genomic_DNA"/>
</dbReference>
<keyword evidence="2" id="KW-1185">Reference proteome</keyword>
<evidence type="ECO:0000313" key="2">
    <source>
        <dbReference type="Proteomes" id="UP000011717"/>
    </source>
</evidence>
<gene>
    <name evidence="1" type="ORF">C725_0481</name>
</gene>
<comment type="caution">
    <text evidence="1">The sequence shown here is derived from an EMBL/GenBank/DDBJ whole genome shotgun (WGS) entry which is preliminary data.</text>
</comment>
<dbReference type="AlphaFoldDB" id="M2TRX8"/>
<evidence type="ECO:0000313" key="1">
    <source>
        <dbReference type="EMBL" id="EMD84551.1"/>
    </source>
</evidence>
<protein>
    <submittedName>
        <fullName evidence="1">Uncharacterized protein</fullName>
    </submittedName>
</protein>
<dbReference type="Proteomes" id="UP000011717">
    <property type="component" value="Unassembled WGS sequence"/>
</dbReference>
<sequence length="49" mass="5651">MSNGRSRGPFRCPFVKWVWQMGPLGQTGKVITQVIGALRRRIRFRSSQC</sequence>
<organism evidence="1 2">
    <name type="scientific">Pacificimonas flava</name>
    <dbReference type="NCBI Taxonomy" id="1234595"/>
    <lineage>
        <taxon>Bacteria</taxon>
        <taxon>Pseudomonadati</taxon>
        <taxon>Pseudomonadota</taxon>
        <taxon>Alphaproteobacteria</taxon>
        <taxon>Sphingomonadales</taxon>
        <taxon>Sphingosinicellaceae</taxon>
        <taxon>Pacificimonas</taxon>
    </lineage>
</organism>
<name>M2TRX8_9SPHN</name>